<dbReference type="EMBL" id="MHNN01000018">
    <property type="protein sequence ID" value="OGZ45941.1"/>
    <property type="molecule type" value="Genomic_DNA"/>
</dbReference>
<accession>A0A1G2G7R2</accession>
<evidence type="ECO:0000313" key="1">
    <source>
        <dbReference type="EMBL" id="OGZ45941.1"/>
    </source>
</evidence>
<sequence>MAQVKDPDSKTILPEQFFQMRGTCSPERRLMLAVVKDAVVTYLKYKNKQSKKELRLFTEIHTWFESTDEGWLFSFENICAVLDMDSQAVRKALFSKESSFIKPCKGL</sequence>
<protein>
    <submittedName>
        <fullName evidence="1">Uncharacterized protein</fullName>
    </submittedName>
</protein>
<organism evidence="1 2">
    <name type="scientific">Candidatus Ryanbacteria bacterium RIFCSPHIGHO2_02_FULL_45_13b</name>
    <dbReference type="NCBI Taxonomy" id="1802117"/>
    <lineage>
        <taxon>Bacteria</taxon>
        <taxon>Candidatus Ryaniibacteriota</taxon>
    </lineage>
</organism>
<name>A0A1G2G7R2_9BACT</name>
<gene>
    <name evidence="1" type="ORF">A3J54_02975</name>
</gene>
<proteinExistence type="predicted"/>
<evidence type="ECO:0000313" key="2">
    <source>
        <dbReference type="Proteomes" id="UP000176576"/>
    </source>
</evidence>
<dbReference type="AlphaFoldDB" id="A0A1G2G7R2"/>
<reference evidence="1 2" key="1">
    <citation type="journal article" date="2016" name="Nat. Commun.">
        <title>Thousands of microbial genomes shed light on interconnected biogeochemical processes in an aquifer system.</title>
        <authorList>
            <person name="Anantharaman K."/>
            <person name="Brown C.T."/>
            <person name="Hug L.A."/>
            <person name="Sharon I."/>
            <person name="Castelle C.J."/>
            <person name="Probst A.J."/>
            <person name="Thomas B.C."/>
            <person name="Singh A."/>
            <person name="Wilkins M.J."/>
            <person name="Karaoz U."/>
            <person name="Brodie E.L."/>
            <person name="Williams K.H."/>
            <person name="Hubbard S.S."/>
            <person name="Banfield J.F."/>
        </authorList>
    </citation>
    <scope>NUCLEOTIDE SEQUENCE [LARGE SCALE GENOMIC DNA]</scope>
</reference>
<dbReference type="STRING" id="1802117.A3J54_02975"/>
<comment type="caution">
    <text evidence="1">The sequence shown here is derived from an EMBL/GenBank/DDBJ whole genome shotgun (WGS) entry which is preliminary data.</text>
</comment>
<dbReference type="Proteomes" id="UP000176576">
    <property type="component" value="Unassembled WGS sequence"/>
</dbReference>